<dbReference type="InterPro" id="IPR008930">
    <property type="entry name" value="Terpenoid_cyclase/PrenylTrfase"/>
</dbReference>
<dbReference type="Proteomes" id="UP000813463">
    <property type="component" value="Chromosome 4"/>
</dbReference>
<dbReference type="GO" id="GO:0046246">
    <property type="term" value="P:terpene biosynthetic process"/>
    <property type="evidence" value="ECO:0000318"/>
    <property type="project" value="GO_Central"/>
</dbReference>
<accession>A0A9R0IUD0</accession>
<dbReference type="InterPro" id="IPR044814">
    <property type="entry name" value="Terpene_cyclase_plant_C1"/>
</dbReference>
<evidence type="ECO:0000259" key="4">
    <source>
        <dbReference type="Pfam" id="PF01397"/>
    </source>
</evidence>
<dbReference type="GO" id="GO:0016102">
    <property type="term" value="P:diterpenoid biosynthetic process"/>
    <property type="evidence" value="ECO:0007669"/>
    <property type="project" value="InterPro"/>
</dbReference>
<dbReference type="SUPFAM" id="SSF48239">
    <property type="entry name" value="Terpenoid cyclases/Protein prenyltransferases"/>
    <property type="match status" value="1"/>
</dbReference>
<dbReference type="Pfam" id="PF03936">
    <property type="entry name" value="Terpene_synth_C"/>
    <property type="match status" value="1"/>
</dbReference>
<comment type="cofactor">
    <cofactor evidence="1">
        <name>Mg(2+)</name>
        <dbReference type="ChEBI" id="CHEBI:18420"/>
    </cofactor>
</comment>
<dbReference type="GO" id="GO:0000287">
    <property type="term" value="F:magnesium ion binding"/>
    <property type="evidence" value="ECO:0007669"/>
    <property type="project" value="InterPro"/>
</dbReference>
<evidence type="ECO:0000313" key="6">
    <source>
        <dbReference type="Proteomes" id="UP000813463"/>
    </source>
</evidence>
<dbReference type="RefSeq" id="XP_021855726.2">
    <property type="nucleotide sequence ID" value="XM_022000034.2"/>
</dbReference>
<feature type="domain" description="Terpene synthase N-terminal" evidence="4">
    <location>
        <begin position="22"/>
        <end position="197"/>
    </location>
</feature>
<dbReference type="InterPro" id="IPR005630">
    <property type="entry name" value="Terpene_synthase_metal-bd"/>
</dbReference>
<protein>
    <submittedName>
        <fullName evidence="7">(-)-drimenol synthase</fullName>
    </submittedName>
</protein>
<reference evidence="6" key="1">
    <citation type="journal article" date="2021" name="Nat. Commun.">
        <title>Genomic analyses provide insights into spinach domestication and the genetic basis of agronomic traits.</title>
        <authorList>
            <person name="Cai X."/>
            <person name="Sun X."/>
            <person name="Xu C."/>
            <person name="Sun H."/>
            <person name="Wang X."/>
            <person name="Ge C."/>
            <person name="Zhang Z."/>
            <person name="Wang Q."/>
            <person name="Fei Z."/>
            <person name="Jiao C."/>
            <person name="Wang Q."/>
        </authorList>
    </citation>
    <scope>NUCLEOTIDE SEQUENCE [LARGE SCALE GENOMIC DNA]</scope>
    <source>
        <strain evidence="6">cv. Varoflay</strain>
    </source>
</reference>
<gene>
    <name evidence="7" type="primary">LOC110795055</name>
</gene>
<dbReference type="PANTHER" id="PTHR31225:SF221">
    <property type="entry name" value="(-)-GERMACRENE D SYNTHASE"/>
    <property type="match status" value="1"/>
</dbReference>
<evidence type="ECO:0000259" key="5">
    <source>
        <dbReference type="Pfam" id="PF03936"/>
    </source>
</evidence>
<proteinExistence type="predicted"/>
<dbReference type="InterPro" id="IPR001906">
    <property type="entry name" value="Terpene_synth_N"/>
</dbReference>
<dbReference type="InterPro" id="IPR008949">
    <property type="entry name" value="Isoprenoid_synthase_dom_sf"/>
</dbReference>
<dbReference type="CDD" id="cd00684">
    <property type="entry name" value="Terpene_cyclase_plant_C1"/>
    <property type="match status" value="1"/>
</dbReference>
<dbReference type="KEGG" id="soe:110795055"/>
<evidence type="ECO:0000256" key="1">
    <source>
        <dbReference type="ARBA" id="ARBA00001946"/>
    </source>
</evidence>
<dbReference type="SFLD" id="SFLDS00005">
    <property type="entry name" value="Isoprenoid_Synthase_Type_I"/>
    <property type="match status" value="1"/>
</dbReference>
<sequence>MSGENSENQKSRPIANFHPCHWGHHFLNFENPHHDEEIQAQKEQEVKQLKEEVKKELEETKGNSVEQLNFIDGIERLGLEYHFENEIEDALKLVFESFHDQCVKDDLYHVSLRFRILRQHGFFVPCDVLNKFKDENGSFMESIIKDVRGLLSLYEASHVRVHDDKILDEALFFTTTHLNAVVDELSSPLADQVAHALHQPLHKGMPRVESRHYISIYEKDASHNKTLLKFAKLDFNLLQALHQKELKDLTSWWKGLHMKASFGRDRSAEAYLWILGSYHEPQFSFARKIYRKIFKATVLLDDTYDAYGTVEELQPLTEMFQRSWDKSHVDQLSEHVKWGYCAMVEACEEGEEDLAKLGRSFCVNYTREQVKALSQAYLQEAIWCDKKYVPTYDEYMKIALVTSPYPHATVACFLGMGDIATKEVFEWACQDPMPNVIKAASTILRLMDDLGGHKFEQKRKHVASAVQCLMEKHGMSEEEAKEKISVEVEDAWKDINQAMLKPYVIPKPLLTRILNLARSADVIYKGTSDGFTQVNQTFKDKVASVLAHPVPI</sequence>
<dbReference type="SUPFAM" id="SSF48576">
    <property type="entry name" value="Terpenoid synthases"/>
    <property type="match status" value="1"/>
</dbReference>
<dbReference type="Pfam" id="PF01397">
    <property type="entry name" value="Terpene_synth"/>
    <property type="match status" value="1"/>
</dbReference>
<evidence type="ECO:0000313" key="7">
    <source>
        <dbReference type="RefSeq" id="XP_021855726.2"/>
    </source>
</evidence>
<dbReference type="InterPro" id="IPR036965">
    <property type="entry name" value="Terpene_synth_N_sf"/>
</dbReference>
<dbReference type="SFLD" id="SFLDG01019">
    <property type="entry name" value="Terpene_Cyclase_Like_1_C_Termi"/>
    <property type="match status" value="1"/>
</dbReference>
<feature type="domain" description="Terpene synthase metal-binding" evidence="5">
    <location>
        <begin position="256"/>
        <end position="494"/>
    </location>
</feature>
<dbReference type="AlphaFoldDB" id="A0A9R0IUD0"/>
<reference evidence="7" key="2">
    <citation type="submission" date="2025-08" db="UniProtKB">
        <authorList>
            <consortium name="RefSeq"/>
        </authorList>
    </citation>
    <scope>IDENTIFICATION</scope>
    <source>
        <tissue evidence="7">Leaf</tissue>
    </source>
</reference>
<organism evidence="6 7">
    <name type="scientific">Spinacia oleracea</name>
    <name type="common">Spinach</name>
    <dbReference type="NCBI Taxonomy" id="3562"/>
    <lineage>
        <taxon>Eukaryota</taxon>
        <taxon>Viridiplantae</taxon>
        <taxon>Streptophyta</taxon>
        <taxon>Embryophyta</taxon>
        <taxon>Tracheophyta</taxon>
        <taxon>Spermatophyta</taxon>
        <taxon>Magnoliopsida</taxon>
        <taxon>eudicotyledons</taxon>
        <taxon>Gunneridae</taxon>
        <taxon>Pentapetalae</taxon>
        <taxon>Caryophyllales</taxon>
        <taxon>Chenopodiaceae</taxon>
        <taxon>Chenopodioideae</taxon>
        <taxon>Anserineae</taxon>
        <taxon>Spinacia</taxon>
    </lineage>
</organism>
<dbReference type="GeneID" id="110795055"/>
<keyword evidence="3" id="KW-0456">Lyase</keyword>
<keyword evidence="6" id="KW-1185">Reference proteome</keyword>
<dbReference type="Gene3D" id="1.50.10.130">
    <property type="entry name" value="Terpene synthase, N-terminal domain"/>
    <property type="match status" value="1"/>
</dbReference>
<evidence type="ECO:0000256" key="3">
    <source>
        <dbReference type="ARBA" id="ARBA00023239"/>
    </source>
</evidence>
<keyword evidence="2" id="KW-0479">Metal-binding</keyword>
<dbReference type="PANTHER" id="PTHR31225">
    <property type="entry name" value="OS04G0344100 PROTEIN-RELATED"/>
    <property type="match status" value="1"/>
</dbReference>
<dbReference type="InterPro" id="IPR034741">
    <property type="entry name" value="Terpene_cyclase-like_1_C"/>
</dbReference>
<dbReference type="InterPro" id="IPR050148">
    <property type="entry name" value="Terpene_synthase-like"/>
</dbReference>
<dbReference type="Gene3D" id="1.10.600.10">
    <property type="entry name" value="Farnesyl Diphosphate Synthase"/>
    <property type="match status" value="1"/>
</dbReference>
<name>A0A9R0IUD0_SPIOL</name>
<dbReference type="GO" id="GO:0010333">
    <property type="term" value="F:terpene synthase activity"/>
    <property type="evidence" value="ECO:0000318"/>
    <property type="project" value="GO_Central"/>
</dbReference>
<evidence type="ECO:0000256" key="2">
    <source>
        <dbReference type="ARBA" id="ARBA00022723"/>
    </source>
</evidence>